<dbReference type="RefSeq" id="WP_000923846.1">
    <property type="nucleotide sequence ID" value="NZ_CBCSIO010000053.1"/>
</dbReference>
<dbReference type="Proteomes" id="UP000181873">
    <property type="component" value="Unassembled WGS sequence"/>
</dbReference>
<dbReference type="Gene3D" id="3.40.50.1820">
    <property type="entry name" value="alpha/beta hydrolase"/>
    <property type="match status" value="1"/>
</dbReference>
<feature type="domain" description="Thioesterase" evidence="2">
    <location>
        <begin position="3"/>
        <end position="226"/>
    </location>
</feature>
<comment type="similarity">
    <text evidence="1">Belongs to the thioesterase family.</text>
</comment>
<organism evidence="3 4">
    <name type="scientific">Bacillus albus</name>
    <dbReference type="NCBI Taxonomy" id="2026189"/>
    <lineage>
        <taxon>Bacteria</taxon>
        <taxon>Bacillati</taxon>
        <taxon>Bacillota</taxon>
        <taxon>Bacilli</taxon>
        <taxon>Bacillales</taxon>
        <taxon>Bacillaceae</taxon>
        <taxon>Bacillus</taxon>
        <taxon>Bacillus cereus group</taxon>
    </lineage>
</organism>
<gene>
    <name evidence="3" type="ORF">BAU25_15485</name>
</gene>
<reference evidence="3 4" key="1">
    <citation type="submission" date="2016-06" db="EMBL/GenBank/DDBJ databases">
        <title>First insights into the genetic diversity and population structure of in the Bacillus cereus group bacteria from diverse marine environments.</title>
        <authorList>
            <person name="Liu Y."/>
            <person name="Lai Q."/>
            <person name="Shao Z."/>
        </authorList>
    </citation>
    <scope>NUCLEOTIDE SEQUENCE [LARGE SCALE GENOMIC DNA]</scope>
    <source>
        <strain evidence="3 4">N35-10-2</strain>
    </source>
</reference>
<dbReference type="AlphaFoldDB" id="A0A1J9TWH6"/>
<sequence length="240" mass="27690">MLLFCLPYAGGSEALYYKWSDYLSPSIKLCPVLLKGRGKRFNEPFYNSLEEAVDDIFNNIQGKIGEEDYAIYGHSMGSLLAYELYYKIIGMGLKKPKHIFFSGYKAPSEREKKEITYNLPKNEFKNRVIELGGTPEELIRNEELFEFFIPLLKHDFKIVETYEYKEKADKITCDITVLNGTEDLISLKGIIGWKKHTCGNFKIYNLEGNHFFINNNVEKITTIINDTLTEVVNYSPLSKA</sequence>
<comment type="caution">
    <text evidence="3">The sequence shown here is derived from an EMBL/GenBank/DDBJ whole genome shotgun (WGS) entry which is preliminary data.</text>
</comment>
<evidence type="ECO:0000313" key="4">
    <source>
        <dbReference type="Proteomes" id="UP000181873"/>
    </source>
</evidence>
<evidence type="ECO:0000313" key="3">
    <source>
        <dbReference type="EMBL" id="OJD61339.1"/>
    </source>
</evidence>
<dbReference type="InterPro" id="IPR029058">
    <property type="entry name" value="AB_hydrolase_fold"/>
</dbReference>
<dbReference type="InterPro" id="IPR001031">
    <property type="entry name" value="Thioesterase"/>
</dbReference>
<dbReference type="PANTHER" id="PTHR11487">
    <property type="entry name" value="THIOESTERASE"/>
    <property type="match status" value="1"/>
</dbReference>
<protein>
    <submittedName>
        <fullName evidence="3">Putative thioesterase</fullName>
    </submittedName>
</protein>
<proteinExistence type="inferred from homology"/>
<dbReference type="GO" id="GO:0008610">
    <property type="term" value="P:lipid biosynthetic process"/>
    <property type="evidence" value="ECO:0007669"/>
    <property type="project" value="TreeGrafter"/>
</dbReference>
<dbReference type="SUPFAM" id="SSF53474">
    <property type="entry name" value="alpha/beta-Hydrolases"/>
    <property type="match status" value="1"/>
</dbReference>
<accession>A0A1J9TWH6</accession>
<dbReference type="InterPro" id="IPR012223">
    <property type="entry name" value="TEII"/>
</dbReference>
<name>A0A1J9TWH6_9BACI</name>
<dbReference type="PANTHER" id="PTHR11487:SF0">
    <property type="entry name" value="S-ACYL FATTY ACID SYNTHASE THIOESTERASE, MEDIUM CHAIN"/>
    <property type="match status" value="1"/>
</dbReference>
<dbReference type="Pfam" id="PF00975">
    <property type="entry name" value="Thioesterase"/>
    <property type="match status" value="1"/>
</dbReference>
<evidence type="ECO:0000259" key="2">
    <source>
        <dbReference type="Pfam" id="PF00975"/>
    </source>
</evidence>
<dbReference type="EMBL" id="MAOE01000101">
    <property type="protein sequence ID" value="OJD61339.1"/>
    <property type="molecule type" value="Genomic_DNA"/>
</dbReference>
<evidence type="ECO:0000256" key="1">
    <source>
        <dbReference type="ARBA" id="ARBA00007169"/>
    </source>
</evidence>